<comment type="caution">
    <text evidence="1">The sequence shown here is derived from an EMBL/GenBank/DDBJ whole genome shotgun (WGS) entry which is preliminary data.</text>
</comment>
<proteinExistence type="predicted"/>
<dbReference type="Proteomes" id="UP001150259">
    <property type="component" value="Unassembled WGS sequence"/>
</dbReference>
<evidence type="ECO:0000313" key="1">
    <source>
        <dbReference type="EMBL" id="MDC5698349.1"/>
    </source>
</evidence>
<dbReference type="Pfam" id="PF19786">
    <property type="entry name" value="DUF6270"/>
    <property type="match status" value="1"/>
</dbReference>
<protein>
    <submittedName>
        <fullName evidence="1">DUF6270 domain-containing protein</fullName>
    </submittedName>
</protein>
<accession>A0ABT5GJT6</accession>
<keyword evidence="2" id="KW-1185">Reference proteome</keyword>
<dbReference type="EMBL" id="JAPFQL010000063">
    <property type="protein sequence ID" value="MDC5698349.1"/>
    <property type="molecule type" value="Genomic_DNA"/>
</dbReference>
<dbReference type="RefSeq" id="WP_272462923.1">
    <property type="nucleotide sequence ID" value="NZ_JAPFQL010000063.1"/>
</dbReference>
<gene>
    <name evidence="1" type="ORF">OO014_13905</name>
</gene>
<sequence length="248" mass="27599">MIRTFIYGSCVSRDTFEFLDKGEFSLLRYVARSSLVSAFSPPGPVPLTEGHGLSPFQLRQVETDAESGLLPLLREHADRIDLLLWDLVDERLGFYESSDGHVVTDSVELRKAGAHAALDGYRQYAFGSRQHLKRFRAALTPWREFLEERNLLHRLVVVAPPWAEIDADGSPAPASFGLTGAGANQTVAQYLDALQGASFQQVIGRELNVRTDKNHRWGAAPFHYTPDIYDALTSAVEDICASQAPRRN</sequence>
<name>A0ABT5GJT6_9MICO</name>
<reference evidence="1 2" key="1">
    <citation type="submission" date="2022-11" db="EMBL/GenBank/DDBJ databases">
        <title>Anaerobic phenanthrene biodegradation by a DNRA strain PheN6.</title>
        <authorList>
            <person name="Zhang Z."/>
        </authorList>
    </citation>
    <scope>NUCLEOTIDE SEQUENCE [LARGE SCALE GENOMIC DNA]</scope>
    <source>
        <strain evidence="1 2">PheN6</strain>
    </source>
</reference>
<evidence type="ECO:0000313" key="2">
    <source>
        <dbReference type="Proteomes" id="UP001150259"/>
    </source>
</evidence>
<organism evidence="1 2">
    <name type="scientific">Intrasporangium calvum</name>
    <dbReference type="NCBI Taxonomy" id="53358"/>
    <lineage>
        <taxon>Bacteria</taxon>
        <taxon>Bacillati</taxon>
        <taxon>Actinomycetota</taxon>
        <taxon>Actinomycetes</taxon>
        <taxon>Micrococcales</taxon>
        <taxon>Intrasporangiaceae</taxon>
        <taxon>Intrasporangium</taxon>
    </lineage>
</organism>
<dbReference type="InterPro" id="IPR046237">
    <property type="entry name" value="DUF6270"/>
</dbReference>